<evidence type="ECO:0000256" key="1">
    <source>
        <dbReference type="SAM" id="Phobius"/>
    </source>
</evidence>
<reference evidence="2" key="1">
    <citation type="submission" date="2023-03" db="EMBL/GenBank/DDBJ databases">
        <title>Massive genome expansion in bonnet fungi (Mycena s.s.) driven by repeated elements and novel gene families across ecological guilds.</title>
        <authorList>
            <consortium name="Lawrence Berkeley National Laboratory"/>
            <person name="Harder C.B."/>
            <person name="Miyauchi S."/>
            <person name="Viragh M."/>
            <person name="Kuo A."/>
            <person name="Thoen E."/>
            <person name="Andreopoulos B."/>
            <person name="Lu D."/>
            <person name="Skrede I."/>
            <person name="Drula E."/>
            <person name="Henrissat B."/>
            <person name="Morin E."/>
            <person name="Kohler A."/>
            <person name="Barry K."/>
            <person name="LaButti K."/>
            <person name="Morin E."/>
            <person name="Salamov A."/>
            <person name="Lipzen A."/>
            <person name="Mereny Z."/>
            <person name="Hegedus B."/>
            <person name="Baldrian P."/>
            <person name="Stursova M."/>
            <person name="Weitz H."/>
            <person name="Taylor A."/>
            <person name="Grigoriev I.V."/>
            <person name="Nagy L.G."/>
            <person name="Martin F."/>
            <person name="Kauserud H."/>
        </authorList>
    </citation>
    <scope>NUCLEOTIDE SEQUENCE</scope>
    <source>
        <strain evidence="2">CBHHK182m</strain>
    </source>
</reference>
<evidence type="ECO:0008006" key="4">
    <source>
        <dbReference type="Google" id="ProtNLM"/>
    </source>
</evidence>
<feature type="transmembrane region" description="Helical" evidence="1">
    <location>
        <begin position="146"/>
        <end position="165"/>
    </location>
</feature>
<dbReference type="EMBL" id="JARKIB010000015">
    <property type="protein sequence ID" value="KAJ7771837.1"/>
    <property type="molecule type" value="Genomic_DNA"/>
</dbReference>
<evidence type="ECO:0000313" key="2">
    <source>
        <dbReference type="EMBL" id="KAJ7771837.1"/>
    </source>
</evidence>
<feature type="transmembrane region" description="Helical" evidence="1">
    <location>
        <begin position="207"/>
        <end position="228"/>
    </location>
</feature>
<keyword evidence="1" id="KW-0812">Transmembrane</keyword>
<keyword evidence="3" id="KW-1185">Reference proteome</keyword>
<dbReference type="Pfam" id="PF08592">
    <property type="entry name" value="Anthrone_oxy"/>
    <property type="match status" value="1"/>
</dbReference>
<keyword evidence="1" id="KW-0472">Membrane</keyword>
<accession>A0AAD7JWF7</accession>
<feature type="transmembrane region" description="Helical" evidence="1">
    <location>
        <begin position="65"/>
        <end position="89"/>
    </location>
</feature>
<proteinExistence type="predicted"/>
<gene>
    <name evidence="2" type="ORF">B0H16DRAFT_1514915</name>
</gene>
<comment type="caution">
    <text evidence="2">The sequence shown here is derived from an EMBL/GenBank/DDBJ whole genome shotgun (WGS) entry which is preliminary data.</text>
</comment>
<keyword evidence="1" id="KW-1133">Transmembrane helix</keyword>
<organism evidence="2 3">
    <name type="scientific">Mycena metata</name>
    <dbReference type="NCBI Taxonomy" id="1033252"/>
    <lineage>
        <taxon>Eukaryota</taxon>
        <taxon>Fungi</taxon>
        <taxon>Dikarya</taxon>
        <taxon>Basidiomycota</taxon>
        <taxon>Agaricomycotina</taxon>
        <taxon>Agaricomycetes</taxon>
        <taxon>Agaricomycetidae</taxon>
        <taxon>Agaricales</taxon>
        <taxon>Marasmiineae</taxon>
        <taxon>Mycenaceae</taxon>
        <taxon>Mycena</taxon>
    </lineage>
</organism>
<dbReference type="Proteomes" id="UP001215598">
    <property type="component" value="Unassembled WGS sequence"/>
</dbReference>
<dbReference type="AlphaFoldDB" id="A0AAD7JWF7"/>
<evidence type="ECO:0000313" key="3">
    <source>
        <dbReference type="Proteomes" id="UP001215598"/>
    </source>
</evidence>
<name>A0AAD7JWF7_9AGAR</name>
<sequence length="230" mass="24913">MYSEYSALTRIRDGTLDTRRASVEGNYAVLTRRSRYKGSPVQDAASTTILSSTNASRSMASLRPIALVVSLAASSYYAFGNVFGAYMGIMPATARGQTKIPAVDRLALWDFSYQVAKFHMGFTGASSFLALTTATYLTSEGPVRNILGAGALAAFAAAIYTPLFMRSGNNELMASFRASAVRPMEPKEEKRVLELLDNWRSYHRVRIALGLVTWVASAAAVLATDAIIQV</sequence>
<dbReference type="InterPro" id="IPR013901">
    <property type="entry name" value="Anthrone_oxy"/>
</dbReference>
<protein>
    <recommendedName>
        <fullName evidence="4">DUF1772-domain-containing protein</fullName>
    </recommendedName>
</protein>